<dbReference type="InterPro" id="IPR014030">
    <property type="entry name" value="Ketoacyl_synth_N"/>
</dbReference>
<reference evidence="3" key="1">
    <citation type="submission" date="2022-11" db="UniProtKB">
        <authorList>
            <consortium name="WormBaseParasite"/>
        </authorList>
    </citation>
    <scope>IDENTIFICATION</scope>
</reference>
<organism evidence="2 3">
    <name type="scientific">Ditylenchus dipsaci</name>
    <dbReference type="NCBI Taxonomy" id="166011"/>
    <lineage>
        <taxon>Eukaryota</taxon>
        <taxon>Metazoa</taxon>
        <taxon>Ecdysozoa</taxon>
        <taxon>Nematoda</taxon>
        <taxon>Chromadorea</taxon>
        <taxon>Rhabditida</taxon>
        <taxon>Tylenchina</taxon>
        <taxon>Tylenchomorpha</taxon>
        <taxon>Sphaerularioidea</taxon>
        <taxon>Anguinidae</taxon>
        <taxon>Anguininae</taxon>
        <taxon>Ditylenchus</taxon>
    </lineage>
</organism>
<proteinExistence type="predicted"/>
<dbReference type="Proteomes" id="UP000887574">
    <property type="component" value="Unplaced"/>
</dbReference>
<dbReference type="AlphaFoldDB" id="A0A915DUR8"/>
<dbReference type="GO" id="GO:0016746">
    <property type="term" value="F:acyltransferase activity"/>
    <property type="evidence" value="ECO:0007669"/>
    <property type="project" value="InterPro"/>
</dbReference>
<sequence>MLTCKTLNPPMANAPPRKTCSRNDVVLLGSATTAIVSGRLSHFFNSNGPSMTIDTAVARLWWLLTWCSIHQHGSGAKEHVGGVNLMLGGKRVFDNEPMAKC</sequence>
<evidence type="ECO:0000259" key="1">
    <source>
        <dbReference type="Pfam" id="PF00109"/>
    </source>
</evidence>
<dbReference type="WBParaSite" id="jg23395">
    <property type="protein sequence ID" value="jg23395"/>
    <property type="gene ID" value="jg23395"/>
</dbReference>
<protein>
    <submittedName>
        <fullName evidence="3">Beta-ketoacyl synthase N-terminal domain-containing protein</fullName>
    </submittedName>
</protein>
<keyword evidence="2" id="KW-1185">Reference proteome</keyword>
<accession>A0A915DUR8</accession>
<evidence type="ECO:0000313" key="2">
    <source>
        <dbReference type="Proteomes" id="UP000887574"/>
    </source>
</evidence>
<name>A0A915DUR8_9BILA</name>
<dbReference type="Pfam" id="PF00109">
    <property type="entry name" value="ketoacyl-synt"/>
    <property type="match status" value="1"/>
</dbReference>
<dbReference type="InterPro" id="IPR016039">
    <property type="entry name" value="Thiolase-like"/>
</dbReference>
<feature type="domain" description="Beta-ketoacyl synthase-like N-terminal" evidence="1">
    <location>
        <begin position="25"/>
        <end position="58"/>
    </location>
</feature>
<evidence type="ECO:0000313" key="3">
    <source>
        <dbReference type="WBParaSite" id="jg23395"/>
    </source>
</evidence>
<dbReference type="Gene3D" id="3.40.47.10">
    <property type="match status" value="1"/>
</dbReference>